<sequence length="379" mass="42903">MLAIEVELPHETKTIEWKKAHPTFHELKIRLQQCGIATNKNCCIEVEKAQEFLTPDDDDLLDGPLIRVRAYQIICNTPWKRPRLDEPPKKDRPNVGKMPKTYHNRYEELFEEEVIPFVGRIFVLPKKFDDISLQDCIGTVGLVGPKGESVGAFHLVQKAWKHPRRYDVYIKYMNHDKQPCFPAKVVTYNDELDIFVATPLPPFEFNFPKFLQLASGIAVGDSVHCVGFPNLVNETILSQKEKFAGNNVFEQCVKDSDLGFPSVFTGNVCFPGWKQVLADYRSFSNSSGAIIVDNNGHLKGIHMSSLRAAEYVPELSELEPNCKTSDKTKALYEQVNKCSLQLMLQVKCNTEAAVFVPINILMKIINPAVNPTSRAILYS</sequence>
<keyword evidence="2" id="KW-1185">Reference proteome</keyword>
<accession>A0A8T0I420</accession>
<protein>
    <submittedName>
        <fullName evidence="1">Uncharacterized protein</fullName>
    </submittedName>
</protein>
<dbReference type="InterPro" id="IPR009003">
    <property type="entry name" value="Peptidase_S1_PA"/>
</dbReference>
<evidence type="ECO:0000313" key="1">
    <source>
        <dbReference type="EMBL" id="KAG0578254.1"/>
    </source>
</evidence>
<gene>
    <name evidence="1" type="ORF">KC19_4G009500</name>
</gene>
<organism evidence="1 2">
    <name type="scientific">Ceratodon purpureus</name>
    <name type="common">Fire moss</name>
    <name type="synonym">Dicranum purpureum</name>
    <dbReference type="NCBI Taxonomy" id="3225"/>
    <lineage>
        <taxon>Eukaryota</taxon>
        <taxon>Viridiplantae</taxon>
        <taxon>Streptophyta</taxon>
        <taxon>Embryophyta</taxon>
        <taxon>Bryophyta</taxon>
        <taxon>Bryophytina</taxon>
        <taxon>Bryopsida</taxon>
        <taxon>Dicranidae</taxon>
        <taxon>Pseudoditrichales</taxon>
        <taxon>Ditrichaceae</taxon>
        <taxon>Ceratodon</taxon>
    </lineage>
</organism>
<proteinExistence type="predicted"/>
<reference evidence="1" key="1">
    <citation type="submission" date="2020-06" db="EMBL/GenBank/DDBJ databases">
        <title>WGS assembly of Ceratodon purpureus strain R40.</title>
        <authorList>
            <person name="Carey S.B."/>
            <person name="Jenkins J."/>
            <person name="Shu S."/>
            <person name="Lovell J.T."/>
            <person name="Sreedasyam A."/>
            <person name="Maumus F."/>
            <person name="Tiley G.P."/>
            <person name="Fernandez-Pozo N."/>
            <person name="Barry K."/>
            <person name="Chen C."/>
            <person name="Wang M."/>
            <person name="Lipzen A."/>
            <person name="Daum C."/>
            <person name="Saski C.A."/>
            <person name="Payton A.C."/>
            <person name="Mcbreen J.C."/>
            <person name="Conrad R.E."/>
            <person name="Kollar L.M."/>
            <person name="Olsson S."/>
            <person name="Huttunen S."/>
            <person name="Landis J.B."/>
            <person name="Wickett N.J."/>
            <person name="Johnson M.G."/>
            <person name="Rensing S.A."/>
            <person name="Grimwood J."/>
            <person name="Schmutz J."/>
            <person name="Mcdaniel S.F."/>
        </authorList>
    </citation>
    <scope>NUCLEOTIDE SEQUENCE</scope>
    <source>
        <strain evidence="1">R40</strain>
    </source>
</reference>
<evidence type="ECO:0000313" key="2">
    <source>
        <dbReference type="Proteomes" id="UP000822688"/>
    </source>
</evidence>
<dbReference type="Proteomes" id="UP000822688">
    <property type="component" value="Chromosome 4"/>
</dbReference>
<dbReference type="EMBL" id="CM026424">
    <property type="protein sequence ID" value="KAG0578254.1"/>
    <property type="molecule type" value="Genomic_DNA"/>
</dbReference>
<name>A0A8T0I420_CERPU</name>
<dbReference type="SUPFAM" id="SSF50494">
    <property type="entry name" value="Trypsin-like serine proteases"/>
    <property type="match status" value="1"/>
</dbReference>
<dbReference type="AlphaFoldDB" id="A0A8T0I420"/>
<comment type="caution">
    <text evidence="1">The sequence shown here is derived from an EMBL/GenBank/DDBJ whole genome shotgun (WGS) entry which is preliminary data.</text>
</comment>